<name>A0ABS5YVD9_9ACTN</name>
<sequence length="81" mass="9279">MGTVTPVAVAGRCHARGCDRKRCYASQKLAVRELRYIQLRRERHNPYFPRAVYFCPRHDGYHLTSQVRSTVSAGHYRTAAG</sequence>
<evidence type="ECO:0000313" key="2">
    <source>
        <dbReference type="Proteomes" id="UP001519654"/>
    </source>
</evidence>
<gene>
    <name evidence="1" type="ORF">KOI35_28305</name>
</gene>
<organism evidence="1 2">
    <name type="scientific">Paractinoplanes bogorensis</name>
    <dbReference type="NCBI Taxonomy" id="1610840"/>
    <lineage>
        <taxon>Bacteria</taxon>
        <taxon>Bacillati</taxon>
        <taxon>Actinomycetota</taxon>
        <taxon>Actinomycetes</taxon>
        <taxon>Micromonosporales</taxon>
        <taxon>Micromonosporaceae</taxon>
        <taxon>Paractinoplanes</taxon>
    </lineage>
</organism>
<evidence type="ECO:0000313" key="1">
    <source>
        <dbReference type="EMBL" id="MBU2667421.1"/>
    </source>
</evidence>
<dbReference type="Proteomes" id="UP001519654">
    <property type="component" value="Unassembled WGS sequence"/>
</dbReference>
<reference evidence="1 2" key="1">
    <citation type="submission" date="2021-06" db="EMBL/GenBank/DDBJ databases">
        <title>Actinoplanes lichenicola sp. nov., and Actinoplanes ovalisporus sp. nov., isolated from lichen in Thailand.</title>
        <authorList>
            <person name="Saeng-In P."/>
            <person name="Kanchanasin P."/>
            <person name="Yuki M."/>
            <person name="Kudo T."/>
            <person name="Ohkuma M."/>
            <person name="Phongsopitanun W."/>
            <person name="Tanasupawat S."/>
        </authorList>
    </citation>
    <scope>NUCLEOTIDE SEQUENCE [LARGE SCALE GENOMIC DNA]</scope>
    <source>
        <strain evidence="1 2">NBRC 110975</strain>
    </source>
</reference>
<proteinExistence type="predicted"/>
<dbReference type="EMBL" id="JAHKKG010000009">
    <property type="protein sequence ID" value="MBU2667421.1"/>
    <property type="molecule type" value="Genomic_DNA"/>
</dbReference>
<dbReference type="RefSeq" id="WP_215791686.1">
    <property type="nucleotide sequence ID" value="NZ_JAHKKG010000009.1"/>
</dbReference>
<protein>
    <submittedName>
        <fullName evidence="1">Uncharacterized protein</fullName>
    </submittedName>
</protein>
<comment type="caution">
    <text evidence="1">The sequence shown here is derived from an EMBL/GenBank/DDBJ whole genome shotgun (WGS) entry which is preliminary data.</text>
</comment>
<keyword evidence="2" id="KW-1185">Reference proteome</keyword>
<accession>A0ABS5YVD9</accession>